<dbReference type="InterPro" id="IPR050220">
    <property type="entry name" value="Type_II_DNA_Topoisomerases"/>
</dbReference>
<dbReference type="InterPro" id="IPR035516">
    <property type="entry name" value="Gyrase/topoIV_suA_C"/>
</dbReference>
<name>A0A9D1G8I8_9FIRM</name>
<comment type="catalytic activity">
    <reaction evidence="1 9">
        <text>ATP-dependent breakage, passage and rejoining of double-stranded DNA.</text>
        <dbReference type="EC" id="5.6.2.2"/>
    </reaction>
</comment>
<evidence type="ECO:0000256" key="5">
    <source>
        <dbReference type="ARBA" id="ARBA00023029"/>
    </source>
</evidence>
<dbReference type="Gene3D" id="2.120.10.90">
    <property type="entry name" value="DNA gyrase/topoisomerase IV, subunit A, C-terminal"/>
    <property type="match status" value="1"/>
</dbReference>
<reference evidence="11" key="2">
    <citation type="journal article" date="2021" name="PeerJ">
        <title>Extensive microbial diversity within the chicken gut microbiome revealed by metagenomics and culture.</title>
        <authorList>
            <person name="Gilroy R."/>
            <person name="Ravi A."/>
            <person name="Getino M."/>
            <person name="Pursley I."/>
            <person name="Horton D.L."/>
            <person name="Alikhan N.F."/>
            <person name="Baker D."/>
            <person name="Gharbi K."/>
            <person name="Hall N."/>
            <person name="Watson M."/>
            <person name="Adriaenssens E.M."/>
            <person name="Foster-Nyarko E."/>
            <person name="Jarju S."/>
            <person name="Secka A."/>
            <person name="Antonio M."/>
            <person name="Oren A."/>
            <person name="Chaudhuri R.R."/>
            <person name="La Ragione R."/>
            <person name="Hildebrand F."/>
            <person name="Pallen M.J."/>
        </authorList>
    </citation>
    <scope>NUCLEOTIDE SEQUENCE</scope>
    <source>
        <strain evidence="11">14508</strain>
    </source>
</reference>
<evidence type="ECO:0000256" key="2">
    <source>
        <dbReference type="ARBA" id="ARBA00008263"/>
    </source>
</evidence>
<comment type="similarity">
    <text evidence="2">Belongs to the type II topoisomerase GyrA/ParC subunit family.</text>
</comment>
<sequence>MATRKTKVDDEFVTNTDTSMIYGPFEDIISERFGAYSKYIIQDRALPDIRDGLKPVQRRILFGMKELGIVANTPYKKSARIVGDVMGKYHPHGDSSIYDAMVRMSQWWKSNEVLIDMHGNNGSLDNDPAAAMRYTEARLSSVAMELLKDIDEDTVEFTFNFDDTLKEPTVLPTRFPALLINGAKGIAAGFATDIPPHNLSEVIDGTIHRIKNPNCRLETMMELIKGPDFPTGGIVFGKKGIIDAFTTGKGKIVVRGKAEVIEEKNNRKIVITEIPYDIIKIALVKRIDEIRFNKEIWGMVEVRDESDRNGLKIVIDITNEADAQLILNYLYKESDLQTSYSYNMVAIDHKTPKQVGLLAVLDAYIEFKKEVILRKSQYNFDKKTARLHIIDGLIKAISIVDELIDTIKKSKNKADAKENIIAKYGFSEKQAEAILMLQLYRLSSTDITKLNEEQELLHQELAQLKEILTQESALKNVMIAELKEIKSKYGHPRKTVLKDEIEEIVIDKVSTVIKEDVMVAISRDGYAKRSQLKSYNSSNSTFPGYKQTDAIVAISQASTLDTLLVFTSGGNFMYLPVYELVENKWKDEGVHINKIASFPSNEKIINAFVVKEFRDDLYITLASSKGSIKRTALSEFVLQRYSKAVSCFRLQEGENLVAAFLTNGGCDIVVLYKNGALVRYDENQVGIVGLKAGGVRSGSRALDCDLVGGIALDEEKKMNMMIVTDKGGLKPVYPRYINQTNRTTVGTLSFKSFRSDHHDAVGIITYNEGDILQVVTNFKSMDVLVDDVPYQPIDKIIKPFLTLEKREKVEAITIAKTTYIDQKIKAKKIKKEDPSFAKFDDKIQDEEISKKEKYANISIDDLFK</sequence>
<dbReference type="GO" id="GO:0034335">
    <property type="term" value="F:DNA negative supercoiling activity"/>
    <property type="evidence" value="ECO:0007669"/>
    <property type="project" value="UniProtKB-ARBA"/>
</dbReference>
<evidence type="ECO:0000256" key="4">
    <source>
        <dbReference type="ARBA" id="ARBA00022475"/>
    </source>
</evidence>
<dbReference type="FunFam" id="3.30.1360.40:FF:000002">
    <property type="entry name" value="DNA gyrase subunit A"/>
    <property type="match status" value="1"/>
</dbReference>
<evidence type="ECO:0000256" key="7">
    <source>
        <dbReference type="ARBA" id="ARBA00023136"/>
    </source>
</evidence>
<dbReference type="InterPro" id="IPR013758">
    <property type="entry name" value="Topo_IIA_A/C_ab"/>
</dbReference>
<feature type="active site" description="O-(5'-phospho-DNA)-tyrosine intermediate" evidence="9">
    <location>
        <position position="134"/>
    </location>
</feature>
<dbReference type="AlphaFoldDB" id="A0A9D1G8I8"/>
<feature type="domain" description="Topo IIA-type catalytic" evidence="10">
    <location>
        <begin position="46"/>
        <end position="509"/>
    </location>
</feature>
<dbReference type="EC" id="5.6.2.2" evidence="3"/>
<dbReference type="Proteomes" id="UP000886893">
    <property type="component" value="Unassembled WGS sequence"/>
</dbReference>
<dbReference type="InterPro" id="IPR013760">
    <property type="entry name" value="Topo_IIA-like_dom_sf"/>
</dbReference>
<dbReference type="PROSITE" id="PS52040">
    <property type="entry name" value="TOPO_IIA"/>
    <property type="match status" value="1"/>
</dbReference>
<proteinExistence type="inferred from homology"/>
<organism evidence="11 12">
    <name type="scientific">Candidatus Caccosoma faecigallinarum</name>
    <dbReference type="NCBI Taxonomy" id="2840720"/>
    <lineage>
        <taxon>Bacteria</taxon>
        <taxon>Bacillati</taxon>
        <taxon>Bacillota</taxon>
        <taxon>Bacillota incertae sedis</taxon>
        <taxon>Candidatus Caccosoma</taxon>
    </lineage>
</organism>
<dbReference type="InterPro" id="IPR005741">
    <property type="entry name" value="TopoIV_A_Gpos"/>
</dbReference>
<evidence type="ECO:0000313" key="11">
    <source>
        <dbReference type="EMBL" id="HIT17519.1"/>
    </source>
</evidence>
<evidence type="ECO:0000313" key="12">
    <source>
        <dbReference type="Proteomes" id="UP000886893"/>
    </source>
</evidence>
<accession>A0A9D1G8I8</accession>
<dbReference type="NCBIfam" id="NF004044">
    <property type="entry name" value="PRK05561.1"/>
    <property type="match status" value="1"/>
</dbReference>
<keyword evidence="8 9" id="KW-0413">Isomerase</keyword>
<dbReference type="FunFam" id="3.90.199.10:FF:000001">
    <property type="entry name" value="DNA gyrase subunit A"/>
    <property type="match status" value="1"/>
</dbReference>
<protein>
    <recommendedName>
        <fullName evidence="3">DNA topoisomerase (ATP-hydrolyzing)</fullName>
        <ecNumber evidence="3">5.6.2.2</ecNumber>
    </recommendedName>
</protein>
<evidence type="ECO:0000256" key="8">
    <source>
        <dbReference type="ARBA" id="ARBA00023235"/>
    </source>
</evidence>
<dbReference type="NCBIfam" id="TIGR01061">
    <property type="entry name" value="parC_Gpos"/>
    <property type="match status" value="1"/>
</dbReference>
<dbReference type="SUPFAM" id="SSF56719">
    <property type="entry name" value="Type II DNA topoisomerase"/>
    <property type="match status" value="1"/>
</dbReference>
<dbReference type="PANTHER" id="PTHR43493:SF9">
    <property type="entry name" value="DNA TOPOISOMERASE 4 SUBUNIT A"/>
    <property type="match status" value="1"/>
</dbReference>
<evidence type="ECO:0000256" key="6">
    <source>
        <dbReference type="ARBA" id="ARBA00023125"/>
    </source>
</evidence>
<dbReference type="PANTHER" id="PTHR43493">
    <property type="entry name" value="DNA GYRASE/TOPOISOMERASE SUBUNIT A"/>
    <property type="match status" value="1"/>
</dbReference>
<dbReference type="FunFam" id="1.10.268.10:FF:000001">
    <property type="entry name" value="DNA gyrase subunit A"/>
    <property type="match status" value="1"/>
</dbReference>
<dbReference type="GO" id="GO:0006265">
    <property type="term" value="P:DNA topological change"/>
    <property type="evidence" value="ECO:0007669"/>
    <property type="project" value="UniProtKB-UniRule"/>
</dbReference>
<keyword evidence="6 9" id="KW-0238">DNA-binding</keyword>
<evidence type="ECO:0000256" key="3">
    <source>
        <dbReference type="ARBA" id="ARBA00012895"/>
    </source>
</evidence>
<reference evidence="11" key="1">
    <citation type="submission" date="2020-10" db="EMBL/GenBank/DDBJ databases">
        <authorList>
            <person name="Gilroy R."/>
        </authorList>
    </citation>
    <scope>NUCLEOTIDE SEQUENCE</scope>
    <source>
        <strain evidence="11">14508</strain>
    </source>
</reference>
<dbReference type="Gene3D" id="3.90.199.10">
    <property type="entry name" value="Topoisomerase II, domain 5"/>
    <property type="match status" value="1"/>
</dbReference>
<dbReference type="Pfam" id="PF00521">
    <property type="entry name" value="DNA_topoisoIV"/>
    <property type="match status" value="1"/>
</dbReference>
<dbReference type="Gene3D" id="3.30.1360.40">
    <property type="match status" value="1"/>
</dbReference>
<keyword evidence="5 9" id="KW-0799">Topoisomerase</keyword>
<keyword evidence="4" id="KW-1003">Cell membrane</keyword>
<keyword evidence="7" id="KW-0472">Membrane</keyword>
<gene>
    <name evidence="11" type="primary">parC</name>
    <name evidence="11" type="ORF">IAD04_03985</name>
</gene>
<dbReference type="SMART" id="SM00434">
    <property type="entry name" value="TOP4c"/>
    <property type="match status" value="1"/>
</dbReference>
<dbReference type="CDD" id="cd00187">
    <property type="entry name" value="TOP4c"/>
    <property type="match status" value="1"/>
</dbReference>
<dbReference type="Pfam" id="PF03989">
    <property type="entry name" value="DNA_gyraseA_C"/>
    <property type="match status" value="2"/>
</dbReference>
<evidence type="ECO:0000256" key="1">
    <source>
        <dbReference type="ARBA" id="ARBA00000185"/>
    </source>
</evidence>
<evidence type="ECO:0000256" key="9">
    <source>
        <dbReference type="PROSITE-ProRule" id="PRU01384"/>
    </source>
</evidence>
<dbReference type="GO" id="GO:0005737">
    <property type="term" value="C:cytoplasm"/>
    <property type="evidence" value="ECO:0007669"/>
    <property type="project" value="TreeGrafter"/>
</dbReference>
<comment type="caution">
    <text evidence="11">The sequence shown here is derived from an EMBL/GenBank/DDBJ whole genome shotgun (WGS) entry which is preliminary data.</text>
</comment>
<dbReference type="GO" id="GO:0009330">
    <property type="term" value="C:DNA topoisomerase type II (double strand cut, ATP-hydrolyzing) complex"/>
    <property type="evidence" value="ECO:0007669"/>
    <property type="project" value="TreeGrafter"/>
</dbReference>
<dbReference type="InterPro" id="IPR013757">
    <property type="entry name" value="Topo_IIA_A_a_sf"/>
</dbReference>
<evidence type="ECO:0000259" key="10">
    <source>
        <dbReference type="PROSITE" id="PS52040"/>
    </source>
</evidence>
<dbReference type="InterPro" id="IPR006691">
    <property type="entry name" value="GyrA/parC_rep"/>
</dbReference>
<dbReference type="GO" id="GO:0003677">
    <property type="term" value="F:DNA binding"/>
    <property type="evidence" value="ECO:0007669"/>
    <property type="project" value="UniProtKB-UniRule"/>
</dbReference>
<dbReference type="EMBL" id="DVKI01000126">
    <property type="protein sequence ID" value="HIT17519.1"/>
    <property type="molecule type" value="Genomic_DNA"/>
</dbReference>
<dbReference type="GO" id="GO:0005524">
    <property type="term" value="F:ATP binding"/>
    <property type="evidence" value="ECO:0007669"/>
    <property type="project" value="InterPro"/>
</dbReference>
<dbReference type="InterPro" id="IPR002205">
    <property type="entry name" value="Topo_IIA_dom_A"/>
</dbReference>
<dbReference type="Gene3D" id="1.10.268.10">
    <property type="entry name" value="Topoisomerase, domain 3"/>
    <property type="match status" value="1"/>
</dbReference>
<dbReference type="SUPFAM" id="SSF101904">
    <property type="entry name" value="GyrA/ParC C-terminal domain-like"/>
    <property type="match status" value="1"/>
</dbReference>
<dbReference type="GO" id="GO:0005694">
    <property type="term" value="C:chromosome"/>
    <property type="evidence" value="ECO:0007669"/>
    <property type="project" value="InterPro"/>
</dbReference>